<proteinExistence type="predicted"/>
<dbReference type="OrthoDB" id="425354at2759"/>
<sequence>MAAPAEMTTRDISGKFIMNKSLSDDTDEILRLQGVGWFKRKAIAMATLYLSVKHYKDEGGVEHIDIDQTLTGGIQGTNEYRILDGTERSHEDHVFGNVLSKSRRVSLAEVDREWLKKEWLDDSLENGAIIFTCAKSDTEKSGTAWSSEQTWGFEQIDGEKRYARRVHFEGPGEEIIEVRLVYDYDGPL</sequence>
<organism evidence="1 2">
    <name type="scientific">Trametes pubescens</name>
    <name type="common">White-rot fungus</name>
    <dbReference type="NCBI Taxonomy" id="154538"/>
    <lineage>
        <taxon>Eukaryota</taxon>
        <taxon>Fungi</taxon>
        <taxon>Dikarya</taxon>
        <taxon>Basidiomycota</taxon>
        <taxon>Agaricomycotina</taxon>
        <taxon>Agaricomycetes</taxon>
        <taxon>Polyporales</taxon>
        <taxon>Polyporaceae</taxon>
        <taxon>Trametes</taxon>
    </lineage>
</organism>
<dbReference type="Proteomes" id="UP000184267">
    <property type="component" value="Unassembled WGS sequence"/>
</dbReference>
<dbReference type="PANTHER" id="PTHR38115:SF1">
    <property type="entry name" value="LIPOCALIN-LIKE DOMAIN-CONTAINING PROTEIN"/>
    <property type="match status" value="1"/>
</dbReference>
<evidence type="ECO:0000313" key="2">
    <source>
        <dbReference type="Proteomes" id="UP000184267"/>
    </source>
</evidence>
<dbReference type="EMBL" id="MNAD01000133">
    <property type="protein sequence ID" value="OJT15812.1"/>
    <property type="molecule type" value="Genomic_DNA"/>
</dbReference>
<name>A0A1M2W7R2_TRAPU</name>
<gene>
    <name evidence="1" type="ORF">TRAPUB_3918</name>
</gene>
<protein>
    <recommendedName>
        <fullName evidence="3">LCCL domain-containing protein</fullName>
    </recommendedName>
</protein>
<evidence type="ECO:0008006" key="3">
    <source>
        <dbReference type="Google" id="ProtNLM"/>
    </source>
</evidence>
<reference evidence="1 2" key="1">
    <citation type="submission" date="2016-10" db="EMBL/GenBank/DDBJ databases">
        <title>Genome sequence of the basidiomycete white-rot fungus Trametes pubescens.</title>
        <authorList>
            <person name="Makela M.R."/>
            <person name="Granchi Z."/>
            <person name="Peng M."/>
            <person name="De Vries R.P."/>
            <person name="Grigoriev I."/>
            <person name="Riley R."/>
            <person name="Hilden K."/>
        </authorList>
    </citation>
    <scope>NUCLEOTIDE SEQUENCE [LARGE SCALE GENOMIC DNA]</scope>
    <source>
        <strain evidence="1 2">FBCC735</strain>
    </source>
</reference>
<dbReference type="OMA" id="WEMDSTH"/>
<evidence type="ECO:0000313" key="1">
    <source>
        <dbReference type="EMBL" id="OJT15812.1"/>
    </source>
</evidence>
<comment type="caution">
    <text evidence="1">The sequence shown here is derived from an EMBL/GenBank/DDBJ whole genome shotgun (WGS) entry which is preliminary data.</text>
</comment>
<dbReference type="PANTHER" id="PTHR38115">
    <property type="entry name" value="LIPOCALIN-LIKE DOMAIN-CONTAINING PROTEIN"/>
    <property type="match status" value="1"/>
</dbReference>
<keyword evidence="2" id="KW-1185">Reference proteome</keyword>
<accession>A0A1M2W7R2</accession>
<dbReference type="InterPro" id="IPR053037">
    <property type="entry name" value="Pericyclase_pydY-like"/>
</dbReference>
<dbReference type="AlphaFoldDB" id="A0A1M2W7R2"/>